<dbReference type="Pfam" id="PF00565">
    <property type="entry name" value="SNase"/>
    <property type="match status" value="1"/>
</dbReference>
<comment type="caution">
    <text evidence="3">The sequence shown here is derived from an EMBL/GenBank/DDBJ whole genome shotgun (WGS) entry which is preliminary data.</text>
</comment>
<dbReference type="RefSeq" id="WP_216567913.1">
    <property type="nucleotide sequence ID" value="NZ_JAHMHK010000005.1"/>
</dbReference>
<dbReference type="PROSITE" id="PS50830">
    <property type="entry name" value="TNASE_3"/>
    <property type="match status" value="1"/>
</dbReference>
<organism evidence="3 4">
    <name type="scientific">Mycoplasma zalophidermidis</name>
    <dbReference type="NCBI Taxonomy" id="398174"/>
    <lineage>
        <taxon>Bacteria</taxon>
        <taxon>Bacillati</taxon>
        <taxon>Mycoplasmatota</taxon>
        <taxon>Mollicutes</taxon>
        <taxon>Mycoplasmataceae</taxon>
        <taxon>Mycoplasma</taxon>
    </lineage>
</organism>
<sequence length="284" mass="32350">MNFKRLLVSTTLPLTGCLTALSASCSQKISDEKVAEQFNELMKDKGNWEIKLDKENTLVQKNVFKAKVTQHADGDTIQVLALEDNGKHSIKNGKYYKIRLAGIDTPEKNVGGTDSDPEEMFWAVKASKFCEEVLKDDQIVYIFATGKDTYGRITADVFFSYDNNQPNSVEEANHSYSVEITRAGWTLPYLTNPSDLVTLIDKGTLQSYTFYSLGLALRSAYDNKRGFFYTQSLFKKKPEDFSKIYKIKKIGESWRPFWKDSGVNNVFKYETYESVYKPAVAQNK</sequence>
<dbReference type="SMART" id="SM00318">
    <property type="entry name" value="SNc"/>
    <property type="match status" value="1"/>
</dbReference>
<feature type="domain" description="TNase-like" evidence="2">
    <location>
        <begin position="62"/>
        <end position="230"/>
    </location>
</feature>
<proteinExistence type="predicted"/>
<accession>A0ABS6DS56</accession>
<dbReference type="EMBL" id="JAHMHK010000005">
    <property type="protein sequence ID" value="MBU4693849.1"/>
    <property type="molecule type" value="Genomic_DNA"/>
</dbReference>
<evidence type="ECO:0000256" key="1">
    <source>
        <dbReference type="SAM" id="SignalP"/>
    </source>
</evidence>
<feature type="signal peptide" evidence="1">
    <location>
        <begin position="1"/>
        <end position="22"/>
    </location>
</feature>
<reference evidence="3" key="1">
    <citation type="submission" date="2021-06" db="EMBL/GenBank/DDBJ databases">
        <title>Novel Mycoplasma species detected in California sea lions (Zalophus californianus) from the USA.</title>
        <authorList>
            <person name="Volokhov D.V."/>
            <person name="Furtak V.A."/>
            <person name="Zagorodnyaya T.A."/>
        </authorList>
    </citation>
    <scope>NUCLEOTIDE SEQUENCE [LARGE SCALE GENOMIC DNA]</scope>
    <source>
        <strain evidence="3">CSL 4779</strain>
    </source>
</reference>
<name>A0ABS6DS56_9MOLU</name>
<keyword evidence="1" id="KW-0732">Signal</keyword>
<dbReference type="InterPro" id="IPR016071">
    <property type="entry name" value="Staphylococal_nuclease_OB-fold"/>
</dbReference>
<evidence type="ECO:0000313" key="4">
    <source>
        <dbReference type="Proteomes" id="UP000812267"/>
    </source>
</evidence>
<gene>
    <name evidence="3" type="ORF">KQ878_03075</name>
</gene>
<feature type="chain" id="PRO_5045601897" evidence="1">
    <location>
        <begin position="23"/>
        <end position="284"/>
    </location>
</feature>
<keyword evidence="4" id="KW-1185">Reference proteome</keyword>
<evidence type="ECO:0000259" key="2">
    <source>
        <dbReference type="PROSITE" id="PS50830"/>
    </source>
</evidence>
<protein>
    <submittedName>
        <fullName evidence="3">Thermonuclease family protein</fullName>
    </submittedName>
</protein>
<dbReference type="Proteomes" id="UP000812267">
    <property type="component" value="Unassembled WGS sequence"/>
</dbReference>
<dbReference type="PROSITE" id="PS51257">
    <property type="entry name" value="PROKAR_LIPOPROTEIN"/>
    <property type="match status" value="1"/>
</dbReference>
<evidence type="ECO:0000313" key="3">
    <source>
        <dbReference type="EMBL" id="MBU4693849.1"/>
    </source>
</evidence>